<feature type="transmembrane region" description="Helical" evidence="8">
    <location>
        <begin position="498"/>
        <end position="519"/>
    </location>
</feature>
<evidence type="ECO:0000259" key="11">
    <source>
        <dbReference type="Pfam" id="PF14703"/>
    </source>
</evidence>
<sequence length="1009" mass="114670">MKQPSNMSSTQALTGFPCIWIFRFLCEDEEPLPGSPAQTSKSPTGFTTQLILCTSVGLLCFLLFCFLRVRWSAIYSPRLRMRKHAPDQLPTSFFGWIIPLLKTPNSVVMDKVGLDAVVMLQFLLMSVKLFSFCGFFGTVVLYPISKMGGDIANGTYPENPGNSTNNDTTTFLFTHQQNFFAGTTADINVNFVSRSVSFLWVYLFFTYLFVFATFYFTFLNYRDYVRIRREFLLRKAKTLSARTLLITGIPPYLRSDRKLADYFEKLGIGVVESVHTIRHVGRLLEFIKERTQHLRQLETAYTNYLGNPCDDPNYDPDEILNEEDSREATLHETCSAAGLDSLPTHQKQKQRPLIRHGICYGPKVDAIDYYTEKFDEIDELVDKARKVGKFLPTSVGFVTFEETISAYVASQVLIDSTPFRLRAQLAPEPRDVLWENISMHGRERVIRKALIMLILLFLVFSWTIPCNYLSALTSTKSLKAYFPWLLKLAEKNKILKQIVAGFIPTLGVVIFFSVLPIVFNSLSVIEGFTTRSESEESCFAKQFFFLFSNVLLFITVASTLFKSQKDIFEDPTKIANIFASKLPEVAPFYINYTVLQGIMLCPIQLLQIGPIIVQQFYRTFLCKTPRDYAEVFAPRMYNFGWGYPVPVFMFVVILVYSTISPLILVFGVIYFAMSYLVCKYQLLYVYFHSYEVAGRMWPLVFSRIIIGLLIFELTSAGLFTLNKSYPLAALCIPLIFLTVAYKFMMDKAYQRSTQFLPLQLLSEKLGPMTTIASQQNQSTKGTTVDDINVHPLMRNIPAESSTNAETSNGESSSSNTAAAMKKNRKRRTVLDEDDYVADPRKFTDFREPPMTLLNGILNTGMKQYGHPALLGVLPQLWLPIKAGYEDRAVLNNNNNVSNESSSASFSSSWSLSMGKKQQANSAEEVNEIQPLLDNAIPTRSINNTTSNNNNNIPIKKKKKTKVDQEREEGGQTDEEEEQDNTGTYYHHPERRHSKNLLSRSYGATSSSKK</sequence>
<dbReference type="Proteomes" id="UP000650833">
    <property type="component" value="Unassembled WGS sequence"/>
</dbReference>
<evidence type="ECO:0000256" key="5">
    <source>
        <dbReference type="ARBA" id="ARBA00022989"/>
    </source>
</evidence>
<gene>
    <name evidence="12" type="ORF">INT46_006653</name>
</gene>
<dbReference type="GO" id="GO:0005227">
    <property type="term" value="F:calcium-activated cation channel activity"/>
    <property type="evidence" value="ECO:0007669"/>
    <property type="project" value="InterPro"/>
</dbReference>
<evidence type="ECO:0000256" key="4">
    <source>
        <dbReference type="ARBA" id="ARBA00022692"/>
    </source>
</evidence>
<feature type="transmembrane region" description="Helical" evidence="8">
    <location>
        <begin position="199"/>
        <end position="219"/>
    </location>
</feature>
<feature type="transmembrane region" description="Helical" evidence="8">
    <location>
        <begin position="50"/>
        <end position="71"/>
    </location>
</feature>
<evidence type="ECO:0000256" key="7">
    <source>
        <dbReference type="SAM" id="MobiDB-lite"/>
    </source>
</evidence>
<comment type="similarity">
    <text evidence="2">Belongs to the CSC1 (TC 1.A.17) family.</text>
</comment>
<dbReference type="OrthoDB" id="1689567at2759"/>
<feature type="transmembrane region" description="Helical" evidence="8">
    <location>
        <begin position="662"/>
        <end position="687"/>
    </location>
</feature>
<keyword evidence="6 8" id="KW-0472">Membrane</keyword>
<keyword evidence="5 8" id="KW-1133">Transmembrane helix</keyword>
<dbReference type="Pfam" id="PF14703">
    <property type="entry name" value="PHM7_cyt"/>
    <property type="match status" value="1"/>
</dbReference>
<feature type="domain" description="CSC1/OSCA1-like 7TM region" evidence="9">
    <location>
        <begin position="447"/>
        <end position="719"/>
    </location>
</feature>
<reference evidence="12" key="1">
    <citation type="submission" date="2020-12" db="EMBL/GenBank/DDBJ databases">
        <title>Metabolic potential, ecology and presence of endohyphal bacteria is reflected in genomic diversity of Mucoromycotina.</title>
        <authorList>
            <person name="Muszewska A."/>
            <person name="Okrasinska A."/>
            <person name="Steczkiewicz K."/>
            <person name="Drgas O."/>
            <person name="Orlowska M."/>
            <person name="Perlinska-Lenart U."/>
            <person name="Aleksandrzak-Piekarczyk T."/>
            <person name="Szatraj K."/>
            <person name="Zielenkiewicz U."/>
            <person name="Pilsyk S."/>
            <person name="Malc E."/>
            <person name="Mieczkowski P."/>
            <person name="Kruszewska J.S."/>
            <person name="Biernat P."/>
            <person name="Pawlowska J."/>
        </authorList>
    </citation>
    <scope>NUCLEOTIDE SEQUENCE</scope>
    <source>
        <strain evidence="12">CBS 226.32</strain>
    </source>
</reference>
<dbReference type="PANTHER" id="PTHR13018:SF5">
    <property type="entry name" value="RE44586P"/>
    <property type="match status" value="1"/>
</dbReference>
<feature type="transmembrane region" description="Helical" evidence="8">
    <location>
        <begin position="122"/>
        <end position="144"/>
    </location>
</feature>
<evidence type="ECO:0008006" key="14">
    <source>
        <dbReference type="Google" id="ProtNLM"/>
    </source>
</evidence>
<organism evidence="12 13">
    <name type="scientific">Mucor plumbeus</name>
    <dbReference type="NCBI Taxonomy" id="97098"/>
    <lineage>
        <taxon>Eukaryota</taxon>
        <taxon>Fungi</taxon>
        <taxon>Fungi incertae sedis</taxon>
        <taxon>Mucoromycota</taxon>
        <taxon>Mucoromycotina</taxon>
        <taxon>Mucoromycetes</taxon>
        <taxon>Mucorales</taxon>
        <taxon>Mucorineae</taxon>
        <taxon>Mucoraceae</taxon>
        <taxon>Mucor</taxon>
    </lineage>
</organism>
<feature type="compositionally biased region" description="Acidic residues" evidence="7">
    <location>
        <begin position="970"/>
        <end position="979"/>
    </location>
</feature>
<dbReference type="GO" id="GO:0005886">
    <property type="term" value="C:plasma membrane"/>
    <property type="evidence" value="ECO:0007669"/>
    <property type="project" value="TreeGrafter"/>
</dbReference>
<feature type="transmembrane region" description="Helical" evidence="8">
    <location>
        <begin position="699"/>
        <end position="719"/>
    </location>
</feature>
<dbReference type="InterPro" id="IPR045122">
    <property type="entry name" value="Csc1-like"/>
</dbReference>
<evidence type="ECO:0000256" key="8">
    <source>
        <dbReference type="SAM" id="Phobius"/>
    </source>
</evidence>
<dbReference type="EMBL" id="JAEPRC010000011">
    <property type="protein sequence ID" value="KAG2215250.1"/>
    <property type="molecule type" value="Genomic_DNA"/>
</dbReference>
<feature type="transmembrane region" description="Helical" evidence="8">
    <location>
        <begin position="636"/>
        <end position="656"/>
    </location>
</feature>
<dbReference type="AlphaFoldDB" id="A0A8H7RRB1"/>
<dbReference type="PANTHER" id="PTHR13018">
    <property type="entry name" value="PROBABLE MEMBRANE PROTEIN DUF221-RELATED"/>
    <property type="match status" value="1"/>
</dbReference>
<evidence type="ECO:0000256" key="3">
    <source>
        <dbReference type="ARBA" id="ARBA00022448"/>
    </source>
</evidence>
<dbReference type="InterPro" id="IPR032880">
    <property type="entry name" value="CSC1/OSCA1-like_N"/>
</dbReference>
<feature type="domain" description="CSC1/OSCA1-like cytosolic" evidence="11">
    <location>
        <begin position="241"/>
        <end position="436"/>
    </location>
</feature>
<feature type="transmembrane region" description="Helical" evidence="8">
    <location>
        <begin position="539"/>
        <end position="561"/>
    </location>
</feature>
<comment type="caution">
    <text evidence="12">The sequence shown here is derived from an EMBL/GenBank/DDBJ whole genome shotgun (WGS) entry which is preliminary data.</text>
</comment>
<evidence type="ECO:0000313" key="13">
    <source>
        <dbReference type="Proteomes" id="UP000650833"/>
    </source>
</evidence>
<evidence type="ECO:0000313" key="12">
    <source>
        <dbReference type="EMBL" id="KAG2215250.1"/>
    </source>
</evidence>
<dbReference type="InterPro" id="IPR003864">
    <property type="entry name" value="CSC1/OSCA1-like_7TM"/>
</dbReference>
<proteinExistence type="inferred from homology"/>
<feature type="compositionally biased region" description="Low complexity" evidence="7">
    <location>
        <begin position="936"/>
        <end position="953"/>
    </location>
</feature>
<keyword evidence="13" id="KW-1185">Reference proteome</keyword>
<name>A0A8H7RRB1_9FUNG</name>
<comment type="subcellular location">
    <subcellularLocation>
        <location evidence="1">Membrane</location>
        <topology evidence="1">Multi-pass membrane protein</topology>
    </subcellularLocation>
</comment>
<feature type="transmembrane region" description="Helical" evidence="8">
    <location>
        <begin position="445"/>
        <end position="462"/>
    </location>
</feature>
<dbReference type="Pfam" id="PF02714">
    <property type="entry name" value="RSN1_7TM"/>
    <property type="match status" value="1"/>
</dbReference>
<feature type="compositionally biased region" description="Polar residues" evidence="7">
    <location>
        <begin position="995"/>
        <end position="1009"/>
    </location>
</feature>
<evidence type="ECO:0000256" key="2">
    <source>
        <dbReference type="ARBA" id="ARBA00007779"/>
    </source>
</evidence>
<evidence type="ECO:0000259" key="10">
    <source>
        <dbReference type="Pfam" id="PF13967"/>
    </source>
</evidence>
<evidence type="ECO:0000259" key="9">
    <source>
        <dbReference type="Pfam" id="PF02714"/>
    </source>
</evidence>
<evidence type="ECO:0000256" key="1">
    <source>
        <dbReference type="ARBA" id="ARBA00004141"/>
    </source>
</evidence>
<evidence type="ECO:0000256" key="6">
    <source>
        <dbReference type="ARBA" id="ARBA00023136"/>
    </source>
</evidence>
<feature type="compositionally biased region" description="Low complexity" evidence="7">
    <location>
        <begin position="799"/>
        <end position="818"/>
    </location>
</feature>
<feature type="domain" description="CSC1/OSCA1-like N-terminal transmembrane" evidence="10">
    <location>
        <begin position="46"/>
        <end position="218"/>
    </location>
</feature>
<dbReference type="InterPro" id="IPR027815">
    <property type="entry name" value="CSC1/OSCA1-like_cyt"/>
</dbReference>
<keyword evidence="3" id="KW-0813">Transport</keyword>
<keyword evidence="4 8" id="KW-0812">Transmembrane</keyword>
<dbReference type="Pfam" id="PF13967">
    <property type="entry name" value="RSN1_TM"/>
    <property type="match status" value="1"/>
</dbReference>
<protein>
    <recommendedName>
        <fullName evidence="14">DUF221-domain-containing protein</fullName>
    </recommendedName>
</protein>
<accession>A0A8H7RRB1</accession>
<feature type="region of interest" description="Disordered" evidence="7">
    <location>
        <begin position="798"/>
        <end position="827"/>
    </location>
</feature>
<feature type="region of interest" description="Disordered" evidence="7">
    <location>
        <begin position="936"/>
        <end position="1009"/>
    </location>
</feature>
<feature type="transmembrane region" description="Helical" evidence="8">
    <location>
        <begin position="725"/>
        <end position="744"/>
    </location>
</feature>